<dbReference type="Pfam" id="PF00309">
    <property type="entry name" value="Sigma54_AID"/>
    <property type="match status" value="1"/>
</dbReference>
<dbReference type="InterPro" id="IPR007634">
    <property type="entry name" value="RNA_pol_sigma_54_DNA-bd"/>
</dbReference>
<dbReference type="InterPro" id="IPR007046">
    <property type="entry name" value="RNA_pol_sigma_54_core-bd"/>
</dbReference>
<dbReference type="PROSITE" id="PS00718">
    <property type="entry name" value="SIGMA54_2"/>
    <property type="match status" value="1"/>
</dbReference>
<dbReference type="Pfam" id="PF04963">
    <property type="entry name" value="Sigma54_CBD"/>
    <property type="match status" value="1"/>
</dbReference>
<evidence type="ECO:0000256" key="6">
    <source>
        <dbReference type="ARBA" id="ARBA00023082"/>
    </source>
</evidence>
<feature type="domain" description="RNA polymerase sigma factor 54 core-binding" evidence="11">
    <location>
        <begin position="126"/>
        <end position="315"/>
    </location>
</feature>
<feature type="compositionally biased region" description="Basic and acidic residues" evidence="9">
    <location>
        <begin position="60"/>
        <end position="73"/>
    </location>
</feature>
<dbReference type="AlphaFoldDB" id="A0A368KR70"/>
<evidence type="ECO:0000313" key="12">
    <source>
        <dbReference type="EMBL" id="RCS43921.1"/>
    </source>
</evidence>
<evidence type="ECO:0000259" key="10">
    <source>
        <dbReference type="Pfam" id="PF04552"/>
    </source>
</evidence>
<comment type="caution">
    <text evidence="12">The sequence shown here is derived from an EMBL/GenBank/DDBJ whole genome shotgun (WGS) entry which is preliminary data.</text>
</comment>
<dbReference type="Pfam" id="PF04552">
    <property type="entry name" value="Sigma54_DBD"/>
    <property type="match status" value="1"/>
</dbReference>
<dbReference type="GO" id="GO:0006352">
    <property type="term" value="P:DNA-templated transcription initiation"/>
    <property type="evidence" value="ECO:0007669"/>
    <property type="project" value="InterPro"/>
</dbReference>
<dbReference type="GO" id="GO:0000428">
    <property type="term" value="C:DNA-directed RNA polymerase complex"/>
    <property type="evidence" value="ECO:0007669"/>
    <property type="project" value="UniProtKB-KW"/>
</dbReference>
<dbReference type="OrthoDB" id="9814402at2"/>
<feature type="domain" description="RNA polymerase sigma factor 54 DNA-binding" evidence="10">
    <location>
        <begin position="330"/>
        <end position="487"/>
    </location>
</feature>
<dbReference type="Proteomes" id="UP000253562">
    <property type="component" value="Unassembled WGS sequence"/>
</dbReference>
<keyword evidence="2" id="KW-0240">DNA-directed RNA polymerase</keyword>
<dbReference type="Gene3D" id="1.10.10.1330">
    <property type="entry name" value="RNA polymerase sigma-54 factor, core-binding domain"/>
    <property type="match status" value="1"/>
</dbReference>
<organism evidence="12 13">
    <name type="scientific">Bremerella cremea</name>
    <dbReference type="NCBI Taxonomy" id="1031537"/>
    <lineage>
        <taxon>Bacteria</taxon>
        <taxon>Pseudomonadati</taxon>
        <taxon>Planctomycetota</taxon>
        <taxon>Planctomycetia</taxon>
        <taxon>Pirellulales</taxon>
        <taxon>Pirellulaceae</taxon>
        <taxon>Bremerella</taxon>
    </lineage>
</organism>
<proteinExistence type="inferred from homology"/>
<evidence type="ECO:0000256" key="7">
    <source>
        <dbReference type="ARBA" id="ARBA00023125"/>
    </source>
</evidence>
<dbReference type="InterPro" id="IPR038709">
    <property type="entry name" value="RpoN_core-bd_sf"/>
</dbReference>
<comment type="similarity">
    <text evidence="1">Belongs to the sigma-54 factor family.</text>
</comment>
<keyword evidence="8" id="KW-0804">Transcription</keyword>
<dbReference type="GO" id="GO:0016987">
    <property type="term" value="F:sigma factor activity"/>
    <property type="evidence" value="ECO:0007669"/>
    <property type="project" value="UniProtKB-KW"/>
</dbReference>
<evidence type="ECO:0000256" key="4">
    <source>
        <dbReference type="ARBA" id="ARBA00022695"/>
    </source>
</evidence>
<keyword evidence="4" id="KW-0548">Nucleotidyltransferase</keyword>
<dbReference type="NCBIfam" id="TIGR02395">
    <property type="entry name" value="rpoN_sigma"/>
    <property type="match status" value="1"/>
</dbReference>
<evidence type="ECO:0000313" key="13">
    <source>
        <dbReference type="Proteomes" id="UP000253562"/>
    </source>
</evidence>
<name>A0A368KR70_9BACT</name>
<evidence type="ECO:0000256" key="2">
    <source>
        <dbReference type="ARBA" id="ARBA00022478"/>
    </source>
</evidence>
<sequence>MRMSFGLEQKMVQKQVLAPRMIQSMEILQLPVLALQEKIEQEMNENPMLEVQEQEASDLDENRREEPEARAESEQEFVVEEGKDNVDDFERLLEMDQQYPDTFDERPQRSSGQMEDDAERRMDALANVQSRPETLQDHLEHQLSELSIEPQLREWSERIISSLDSNGYLTTSLEDLMPADADDELKELAMDALHVVQSLEPAGVGARDLRECLLLQIDPSRMFFEELRVLIMNHLEDLRDNRLPQIQKATGFSIERIQAAWSELRRLDPKPGSIYNDAHVANVIPDLILDIDEEGNYVVQAEDRDIPQLRISNYYRERLSSPTATREEKEFIKRKLNAAQWLIDAIIQRQNTLSRVAQAIVDYQKDFIENGPEHITPLKMQQIADQVGVHVTTVSRAVDDKYIQTPRGIFPLKQFFAGGTVNEAGEEVTWDQIRLRLQEVIDTEDKAKPLSDDDLVKKLKDDGLNVARRTVTKYRKKMGIPSSRQRRDWSKR</sequence>
<dbReference type="RefSeq" id="WP_114370628.1">
    <property type="nucleotide sequence ID" value="NZ_QPEX01000037.1"/>
</dbReference>
<gene>
    <name evidence="12" type="primary">rpoN</name>
    <name evidence="12" type="ORF">DTL42_18200</name>
</gene>
<evidence type="ECO:0000256" key="8">
    <source>
        <dbReference type="ARBA" id="ARBA00023163"/>
    </source>
</evidence>
<keyword evidence="3" id="KW-0808">Transferase</keyword>
<evidence type="ECO:0000256" key="3">
    <source>
        <dbReference type="ARBA" id="ARBA00022679"/>
    </source>
</evidence>
<reference evidence="12 13" key="1">
    <citation type="submission" date="2018-07" db="EMBL/GenBank/DDBJ databases">
        <title>Comparative genomes isolates from brazilian mangrove.</title>
        <authorList>
            <person name="De Araujo J.E."/>
            <person name="Taketani R.G."/>
            <person name="Silva M.C.P."/>
            <person name="Lourenco M.V."/>
            <person name="Oliveira V.M."/>
            <person name="Andreote F.D."/>
        </authorList>
    </citation>
    <scope>NUCLEOTIDE SEQUENCE [LARGE SCALE GENOMIC DNA]</scope>
    <source>
        <strain evidence="12 13">HEX PRIS-MGV</strain>
    </source>
</reference>
<evidence type="ECO:0000256" key="9">
    <source>
        <dbReference type="SAM" id="MobiDB-lite"/>
    </source>
</evidence>
<protein>
    <submittedName>
        <fullName evidence="12">RNA polymerase sigma-54 factor</fullName>
    </submittedName>
</protein>
<dbReference type="PIRSF" id="PIRSF000774">
    <property type="entry name" value="RpoN"/>
    <property type="match status" value="1"/>
</dbReference>
<dbReference type="PANTHER" id="PTHR32248">
    <property type="entry name" value="RNA POLYMERASE SIGMA-54 FACTOR"/>
    <property type="match status" value="1"/>
</dbReference>
<keyword evidence="5" id="KW-0805">Transcription regulation</keyword>
<dbReference type="GO" id="GO:0016779">
    <property type="term" value="F:nucleotidyltransferase activity"/>
    <property type="evidence" value="ECO:0007669"/>
    <property type="project" value="UniProtKB-KW"/>
</dbReference>
<feature type="region of interest" description="Disordered" evidence="9">
    <location>
        <begin position="44"/>
        <end position="85"/>
    </location>
</feature>
<dbReference type="GO" id="GO:0001216">
    <property type="term" value="F:DNA-binding transcription activator activity"/>
    <property type="evidence" value="ECO:0007669"/>
    <property type="project" value="InterPro"/>
</dbReference>
<evidence type="ECO:0000256" key="5">
    <source>
        <dbReference type="ARBA" id="ARBA00023015"/>
    </source>
</evidence>
<accession>A0A368KR70</accession>
<keyword evidence="6" id="KW-0731">Sigma factor</keyword>
<dbReference type="PANTHER" id="PTHR32248:SF4">
    <property type="entry name" value="RNA POLYMERASE SIGMA-54 FACTOR"/>
    <property type="match status" value="1"/>
</dbReference>
<evidence type="ECO:0000256" key="1">
    <source>
        <dbReference type="ARBA" id="ARBA00008798"/>
    </source>
</evidence>
<dbReference type="Gene3D" id="1.10.10.60">
    <property type="entry name" value="Homeodomain-like"/>
    <property type="match status" value="1"/>
</dbReference>
<evidence type="ECO:0000259" key="11">
    <source>
        <dbReference type="Pfam" id="PF04963"/>
    </source>
</evidence>
<dbReference type="InterPro" id="IPR000394">
    <property type="entry name" value="RNA_pol_sigma_54"/>
</dbReference>
<dbReference type="GO" id="GO:0003677">
    <property type="term" value="F:DNA binding"/>
    <property type="evidence" value="ECO:0007669"/>
    <property type="project" value="UniProtKB-KW"/>
</dbReference>
<dbReference type="PROSITE" id="PS50044">
    <property type="entry name" value="SIGMA54_3"/>
    <property type="match status" value="1"/>
</dbReference>
<dbReference type="EMBL" id="QPEX01000037">
    <property type="protein sequence ID" value="RCS43921.1"/>
    <property type="molecule type" value="Genomic_DNA"/>
</dbReference>
<dbReference type="PRINTS" id="PR00045">
    <property type="entry name" value="SIGMA54FCT"/>
</dbReference>
<keyword evidence="7" id="KW-0238">DNA-binding</keyword>